<dbReference type="AlphaFoldDB" id="C9KL76"/>
<accession>C9KL76</accession>
<dbReference type="eggNOG" id="COG1917">
    <property type="taxonomic scope" value="Bacteria"/>
</dbReference>
<dbReference type="InterPro" id="IPR011051">
    <property type="entry name" value="RmlC_Cupin_sf"/>
</dbReference>
<dbReference type="PATRIC" id="fig|500635.8.peg.371"/>
<dbReference type="InterPro" id="IPR014710">
    <property type="entry name" value="RmlC-like_jellyroll"/>
</dbReference>
<proteinExistence type="predicted"/>
<protein>
    <submittedName>
        <fullName evidence="2">Cupin domain protein</fullName>
    </submittedName>
</protein>
<dbReference type="SUPFAM" id="SSF51182">
    <property type="entry name" value="RmlC-like cupins"/>
    <property type="match status" value="1"/>
</dbReference>
<dbReference type="STRING" id="500635.MITSMUL_03975"/>
<reference evidence="2" key="1">
    <citation type="submission" date="2009-09" db="EMBL/GenBank/DDBJ databases">
        <authorList>
            <person name="Weinstock G."/>
            <person name="Sodergren E."/>
            <person name="Clifton S."/>
            <person name="Fulton L."/>
            <person name="Fulton B."/>
            <person name="Courtney L."/>
            <person name="Fronick C."/>
            <person name="Harrison M."/>
            <person name="Strong C."/>
            <person name="Farmer C."/>
            <person name="Delahaunty K."/>
            <person name="Markovic C."/>
            <person name="Hall O."/>
            <person name="Minx P."/>
            <person name="Tomlinson C."/>
            <person name="Mitreva M."/>
            <person name="Nelson J."/>
            <person name="Hou S."/>
            <person name="Wollam A."/>
            <person name="Pepin K.H."/>
            <person name="Johnson M."/>
            <person name="Bhonagiri V."/>
            <person name="Nash W.E."/>
            <person name="Warren W."/>
            <person name="Chinwalla A."/>
            <person name="Mardis E.R."/>
            <person name="Wilson R.K."/>
        </authorList>
    </citation>
    <scope>NUCLEOTIDE SEQUENCE [LARGE SCALE GENOMIC DNA]</scope>
    <source>
        <strain evidence="2">DSM 20544</strain>
    </source>
</reference>
<comment type="caution">
    <text evidence="2">The sequence shown here is derived from an EMBL/GenBank/DDBJ whole genome shotgun (WGS) entry which is preliminary data.</text>
</comment>
<evidence type="ECO:0000313" key="3">
    <source>
        <dbReference type="Proteomes" id="UP000003671"/>
    </source>
</evidence>
<name>C9KL76_9FIRM</name>
<dbReference type="Pfam" id="PF07883">
    <property type="entry name" value="Cupin_2"/>
    <property type="match status" value="1"/>
</dbReference>
<dbReference type="HOGENOM" id="CLU_116722_3_1_9"/>
<sequence length="134" mass="14510">MYIHCNKLAALRQGIDSRKGEFIMAFIEPAPGQAEKGIGTITIVKLLTPAELDGKCDMYAKVIVPPLCGIGVHQHVGNTETYHILSGHALYNDNGKEVEIGAGTTTFCPDGETHGIKNTSKTEDLVFMALIIRK</sequence>
<dbReference type="CDD" id="cd02221">
    <property type="entry name" value="cupin_TM1287-like"/>
    <property type="match status" value="1"/>
</dbReference>
<evidence type="ECO:0000313" key="2">
    <source>
        <dbReference type="EMBL" id="EEX69354.1"/>
    </source>
</evidence>
<dbReference type="EMBL" id="ABWK02000010">
    <property type="protein sequence ID" value="EEX69354.1"/>
    <property type="molecule type" value="Genomic_DNA"/>
</dbReference>
<organism evidence="2 3">
    <name type="scientific">Mitsuokella multacida DSM 20544</name>
    <dbReference type="NCBI Taxonomy" id="500635"/>
    <lineage>
        <taxon>Bacteria</taxon>
        <taxon>Bacillati</taxon>
        <taxon>Bacillota</taxon>
        <taxon>Negativicutes</taxon>
        <taxon>Selenomonadales</taxon>
        <taxon>Selenomonadaceae</taxon>
        <taxon>Mitsuokella</taxon>
    </lineage>
</organism>
<feature type="domain" description="Cupin type-2" evidence="1">
    <location>
        <begin position="62"/>
        <end position="129"/>
    </location>
</feature>
<dbReference type="Gene3D" id="2.60.120.10">
    <property type="entry name" value="Jelly Rolls"/>
    <property type="match status" value="1"/>
</dbReference>
<dbReference type="InterPro" id="IPR013096">
    <property type="entry name" value="Cupin_2"/>
</dbReference>
<evidence type="ECO:0000259" key="1">
    <source>
        <dbReference type="Pfam" id="PF07883"/>
    </source>
</evidence>
<gene>
    <name evidence="2" type="ORF">MITSMUL_03975</name>
</gene>
<dbReference type="Proteomes" id="UP000003671">
    <property type="component" value="Unassembled WGS sequence"/>
</dbReference>
<keyword evidence="3" id="KW-1185">Reference proteome</keyword>